<geneLocation type="mitochondrion" evidence="2"/>
<feature type="domain" description="Homing endonuclease LAGLIDADG" evidence="1">
    <location>
        <begin position="183"/>
        <end position="231"/>
    </location>
</feature>
<gene>
    <name evidence="2" type="primary">orf342</name>
</gene>
<protein>
    <submittedName>
        <fullName evidence="2">Putative LAGLIDADG 1 endonuclease</fullName>
    </submittedName>
</protein>
<feature type="non-terminal residue" evidence="2">
    <location>
        <position position="1"/>
    </location>
</feature>
<dbReference type="GO" id="GO:0005739">
    <property type="term" value="C:mitochondrion"/>
    <property type="evidence" value="ECO:0007669"/>
    <property type="project" value="UniProtKB-ARBA"/>
</dbReference>
<organism evidence="2">
    <name type="scientific">Magnusiomyces magnusii</name>
    <name type="common">Yeast</name>
    <name type="synonym">Dipodascus magnusii</name>
    <dbReference type="NCBI Taxonomy" id="43963"/>
    <lineage>
        <taxon>Eukaryota</taxon>
        <taxon>Fungi</taxon>
        <taxon>Dikarya</taxon>
        <taxon>Ascomycota</taxon>
        <taxon>Saccharomycotina</taxon>
        <taxon>Dipodascomycetes</taxon>
        <taxon>Dipodascales</taxon>
        <taxon>Dipodascaceae</taxon>
        <taxon>Magnusiomyces</taxon>
    </lineage>
</organism>
<feature type="domain" description="Homing endonuclease LAGLIDADG" evidence="1">
    <location>
        <begin position="232"/>
        <end position="306"/>
    </location>
</feature>
<feature type="domain" description="Homing endonuclease LAGLIDADG" evidence="1">
    <location>
        <begin position="38"/>
        <end position="123"/>
    </location>
</feature>
<evidence type="ECO:0000313" key="2">
    <source>
        <dbReference type="EMBL" id="AEY71970.2"/>
    </source>
</evidence>
<accession>K9L3G1</accession>
<dbReference type="EMBL" id="JQ236859">
    <property type="protein sequence ID" value="AEY71970.2"/>
    <property type="molecule type" value="Genomic_DNA"/>
</dbReference>
<dbReference type="PANTHER" id="PTHR36181">
    <property type="entry name" value="INTRON-ENCODED ENDONUCLEASE AI3-RELATED"/>
    <property type="match status" value="1"/>
</dbReference>
<dbReference type="InterPro" id="IPR027434">
    <property type="entry name" value="Homing_endonucl"/>
</dbReference>
<name>K9L3G1_MAGMU</name>
<dbReference type="PANTHER" id="PTHR36181:SF3">
    <property type="entry name" value="INTRON-ENCODED DNA ENDONUCLEASE AI5 BETA"/>
    <property type="match status" value="1"/>
</dbReference>
<dbReference type="Pfam" id="PF00961">
    <property type="entry name" value="LAGLIDADG_1"/>
    <property type="match status" value="3"/>
</dbReference>
<reference evidence="2" key="1">
    <citation type="journal article" date="2014" name="Proc. Natl. Acad. Sci. U.S.A.">
        <title>Massive programmed translational jumping in mitochondria.</title>
        <authorList>
            <person name="Lang B.F."/>
            <person name="Jakubkova M."/>
            <person name="Hegedusova E."/>
            <person name="Daoud R."/>
            <person name="Forget L."/>
            <person name="Brejova B."/>
            <person name="Vinar T."/>
            <person name="Kosa P."/>
            <person name="Fricova D."/>
            <person name="Nebohacova M."/>
            <person name="Griac P."/>
            <person name="Tomaska L."/>
            <person name="Burger G."/>
            <person name="Nosek J."/>
        </authorList>
    </citation>
    <scope>NUCLEOTIDE SEQUENCE</scope>
    <source>
        <strain evidence="2">CBS 234.85</strain>
    </source>
</reference>
<evidence type="ECO:0000259" key="1">
    <source>
        <dbReference type="Pfam" id="PF00961"/>
    </source>
</evidence>
<sequence>NFRFSKGNTLFYENNSFKFDCFSNEISKLDNDFLGPYLAGLIEGDGTIWVGEDQNIKIIPKISIAFKTDDIPLANYLCKLTGCGSVVKKKSGNYVLWVIQNFREVYLLLSLINGYMRTPKHDKVVKAILWYNDYISNINTKKDMPFKGWDGINVARSIQRVEGLVPLAILDKDNSDLGSNSWLSGFTDADGNFSLSLYKKKRVNAYFRIEIAQQYKLSSKDENVILSLEEMNRHESLYPVISAIAILFNTNVYSRNRVTNISYKIYSSYIVMVHNRETLPLVINYFNKYPLLSSKYLDFQDWSKVVNLILNKGQNMETYKIAEDIRKNYNKTRHTFNWDHLK</sequence>
<dbReference type="AlphaFoldDB" id="K9L3G1"/>
<dbReference type="SUPFAM" id="SSF55608">
    <property type="entry name" value="Homing endonucleases"/>
    <property type="match status" value="2"/>
</dbReference>
<proteinExistence type="predicted"/>
<keyword evidence="2" id="KW-0496">Mitochondrion</keyword>
<dbReference type="GO" id="GO:0004519">
    <property type="term" value="F:endonuclease activity"/>
    <property type="evidence" value="ECO:0007669"/>
    <property type="project" value="UniProtKB-KW"/>
</dbReference>
<keyword evidence="2" id="KW-0378">Hydrolase</keyword>
<keyword evidence="2" id="KW-0255">Endonuclease</keyword>
<dbReference type="InterPro" id="IPR051289">
    <property type="entry name" value="LAGLIDADG_Endonuclease"/>
</dbReference>
<dbReference type="InterPro" id="IPR004860">
    <property type="entry name" value="LAGLIDADG_dom"/>
</dbReference>
<keyword evidence="2" id="KW-0540">Nuclease</keyword>
<dbReference type="Gene3D" id="3.10.28.10">
    <property type="entry name" value="Homing endonucleases"/>
    <property type="match status" value="2"/>
</dbReference>
<dbReference type="FunFam" id="3.10.28.10:FF:000007">
    <property type="entry name" value="Intron-encoded DNA endonuclease aI3"/>
    <property type="match status" value="1"/>
</dbReference>